<dbReference type="RefSeq" id="WP_379686913.1">
    <property type="nucleotide sequence ID" value="NZ_JBHLYW010000022.1"/>
</dbReference>
<gene>
    <name evidence="1" type="ORF">ACFFLS_20000</name>
</gene>
<keyword evidence="2" id="KW-1185">Reference proteome</keyword>
<protein>
    <recommendedName>
        <fullName evidence="3">Lipoprotein</fullName>
    </recommendedName>
</protein>
<dbReference type="EMBL" id="JBHLYW010000022">
    <property type="protein sequence ID" value="MFC0079339.1"/>
    <property type="molecule type" value="Genomic_DNA"/>
</dbReference>
<comment type="caution">
    <text evidence="1">The sequence shown here is derived from an EMBL/GenBank/DDBJ whole genome shotgun (WGS) entry which is preliminary data.</text>
</comment>
<name>A0ABV6BV73_9FLAO</name>
<sequence>MRLLLLLTTALLAFSCSKKEKSTISNTSIPKNLTVEQEKKTNPLNENIHYLGFVNDFYFSNENEVYIDLYFTKDDISTKEYTKLEKLADSLIYSDDENSRNRFPADLAAKHFDLRGLQKLAIYDDSNKFVCNADFVRVEYLNQNITPGFIAVYKTDKKIKSDKYYAVSNFEKDLENPNYTILKDSVLTQKLLTELDLPKSYYGLEKSGIHLQSTKSDTIISIINSENSASIVLHHNNTFKVLYKSTEPENINDLRIVSTSKSKLPYLLTRNSKPDTDMVWDQVWHYDGKKYSPANRQRIK</sequence>
<dbReference type="PROSITE" id="PS51257">
    <property type="entry name" value="PROKAR_LIPOPROTEIN"/>
    <property type="match status" value="1"/>
</dbReference>
<accession>A0ABV6BV73</accession>
<evidence type="ECO:0000313" key="2">
    <source>
        <dbReference type="Proteomes" id="UP001589734"/>
    </source>
</evidence>
<reference evidence="1 2" key="1">
    <citation type="submission" date="2024-09" db="EMBL/GenBank/DDBJ databases">
        <authorList>
            <person name="Sun Q."/>
            <person name="Mori K."/>
        </authorList>
    </citation>
    <scope>NUCLEOTIDE SEQUENCE [LARGE SCALE GENOMIC DNA]</scope>
    <source>
        <strain evidence="1 2">CGMCC 1.12926</strain>
    </source>
</reference>
<proteinExistence type="predicted"/>
<organism evidence="1 2">
    <name type="scientific">Flavobacterium procerum</name>
    <dbReference type="NCBI Taxonomy" id="1455569"/>
    <lineage>
        <taxon>Bacteria</taxon>
        <taxon>Pseudomonadati</taxon>
        <taxon>Bacteroidota</taxon>
        <taxon>Flavobacteriia</taxon>
        <taxon>Flavobacteriales</taxon>
        <taxon>Flavobacteriaceae</taxon>
        <taxon>Flavobacterium</taxon>
    </lineage>
</organism>
<evidence type="ECO:0008006" key="3">
    <source>
        <dbReference type="Google" id="ProtNLM"/>
    </source>
</evidence>
<evidence type="ECO:0000313" key="1">
    <source>
        <dbReference type="EMBL" id="MFC0079339.1"/>
    </source>
</evidence>
<dbReference type="Proteomes" id="UP001589734">
    <property type="component" value="Unassembled WGS sequence"/>
</dbReference>